<dbReference type="EMBL" id="BSXW01000313">
    <property type="protein sequence ID" value="GMF18340.1"/>
    <property type="molecule type" value="Genomic_DNA"/>
</dbReference>
<comment type="caution">
    <text evidence="3">The sequence shown here is derived from an EMBL/GenBank/DDBJ whole genome shotgun (WGS) entry which is preliminary data.</text>
</comment>
<feature type="region of interest" description="Disordered" evidence="2">
    <location>
        <begin position="310"/>
        <end position="339"/>
    </location>
</feature>
<evidence type="ECO:0000313" key="3">
    <source>
        <dbReference type="EMBL" id="GMF18340.1"/>
    </source>
</evidence>
<evidence type="ECO:0000256" key="1">
    <source>
        <dbReference type="SAM" id="Coils"/>
    </source>
</evidence>
<sequence>MAELSKLKGNGKRSPAELSSKLTLSAWKVLAAQQLEMRLKAEEQQRWLRAAVADRSRIIYKMNALLQRSLTEDNEARRRIASEGAEKKCSGPLFKTLLSELPYLYLQTDKMFRGLGFHSSVLVAYEVRRERSGQVEYFEYVDEMVLPFDFERSSQVISTLIAADSGDLKDSITMKYQMVSPNDSNAYCTVHCALRRYQEDARLVFVWRAFMEGHGKFQGLHGDLSGCVIACIKIHHPKSNHAEVIISASAMADTSDVDADLLADVAGFLVECDLPSPPVDGPARAGDDGLLLSSHQLLQETETLLSALDASAPSSDENSAANGNRDHLQSGQVSAAKRREIRNAQAAKRRLRYRQKLKNEKETLQQEEVELTTKLSDLQKAAAEKKVPRGDQMVLSVWRAIATRQKERRFEAEAQQRQLRAAVINRARLIHQLNAMTQQPEKPEGTNKQLEDKRADEPKDGTVLFKTFLEELDGLYERTDQAMQDADFNMASQLQYKTKRTWKEGVEVHESADATVIPNSYDKTSRAVSLLMMTDPDAIDYDKEFPEPASSATAQYFIDCQLEPGETAKLAVHVAVRRYKEAGRLVFVWRALNEGVGNLAGYHTDKTGWLVVRPHESNTKSTMLESFVRLVPMTVGDVACREVDSDRFAEVVAKTGEEEVNEMMQMLNKMLLRIDDKQQQQTPAKGSTMLRSV</sequence>
<proteinExistence type="predicted"/>
<keyword evidence="4" id="KW-1185">Reference proteome</keyword>
<reference evidence="3" key="1">
    <citation type="submission" date="2023-04" db="EMBL/GenBank/DDBJ databases">
        <title>Phytophthora lilii NBRC 32176.</title>
        <authorList>
            <person name="Ichikawa N."/>
            <person name="Sato H."/>
            <person name="Tonouchi N."/>
        </authorList>
    </citation>
    <scope>NUCLEOTIDE SEQUENCE</scope>
    <source>
        <strain evidence="3">NBRC 32176</strain>
    </source>
</reference>
<evidence type="ECO:0000256" key="2">
    <source>
        <dbReference type="SAM" id="MobiDB-lite"/>
    </source>
</evidence>
<feature type="coiled-coil region" evidence="1">
    <location>
        <begin position="343"/>
        <end position="381"/>
    </location>
</feature>
<dbReference type="Proteomes" id="UP001165083">
    <property type="component" value="Unassembled WGS sequence"/>
</dbReference>
<feature type="compositionally biased region" description="Basic and acidic residues" evidence="2">
    <location>
        <begin position="441"/>
        <end position="456"/>
    </location>
</feature>
<accession>A0A9W6TSG3</accession>
<keyword evidence="1" id="KW-0175">Coiled coil</keyword>
<protein>
    <submittedName>
        <fullName evidence="3">Unnamed protein product</fullName>
    </submittedName>
</protein>
<dbReference type="OrthoDB" id="104745at2759"/>
<gene>
    <name evidence="3" type="ORF">Plil01_000685200</name>
</gene>
<evidence type="ECO:0000313" key="4">
    <source>
        <dbReference type="Proteomes" id="UP001165083"/>
    </source>
</evidence>
<dbReference type="AlphaFoldDB" id="A0A9W6TSG3"/>
<name>A0A9W6TSG3_9STRA</name>
<organism evidence="3 4">
    <name type="scientific">Phytophthora lilii</name>
    <dbReference type="NCBI Taxonomy" id="2077276"/>
    <lineage>
        <taxon>Eukaryota</taxon>
        <taxon>Sar</taxon>
        <taxon>Stramenopiles</taxon>
        <taxon>Oomycota</taxon>
        <taxon>Peronosporomycetes</taxon>
        <taxon>Peronosporales</taxon>
        <taxon>Peronosporaceae</taxon>
        <taxon>Phytophthora</taxon>
    </lineage>
</organism>
<feature type="region of interest" description="Disordered" evidence="2">
    <location>
        <begin position="435"/>
        <end position="456"/>
    </location>
</feature>